<proteinExistence type="predicted"/>
<evidence type="ECO:0000256" key="7">
    <source>
        <dbReference type="ARBA" id="ARBA00022840"/>
    </source>
</evidence>
<gene>
    <name evidence="13" type="ORF">G3T36_11965</name>
</gene>
<keyword evidence="3" id="KW-0597">Phosphoprotein</keyword>
<evidence type="ECO:0000256" key="4">
    <source>
        <dbReference type="ARBA" id="ARBA00022679"/>
    </source>
</evidence>
<dbReference type="Gene3D" id="3.30.565.10">
    <property type="entry name" value="Histidine kinase-like ATPase, C-terminal domain"/>
    <property type="match status" value="1"/>
</dbReference>
<keyword evidence="6 13" id="KW-0418">Kinase</keyword>
<organism evidence="13 14">
    <name type="scientific">Leifsonia tongyongensis</name>
    <dbReference type="NCBI Taxonomy" id="1268043"/>
    <lineage>
        <taxon>Bacteria</taxon>
        <taxon>Bacillati</taxon>
        <taxon>Actinomycetota</taxon>
        <taxon>Actinomycetes</taxon>
        <taxon>Micrococcales</taxon>
        <taxon>Microbacteriaceae</taxon>
        <taxon>Leifsonia</taxon>
    </lineage>
</organism>
<keyword evidence="4" id="KW-0808">Transferase</keyword>
<dbReference type="Pfam" id="PF07730">
    <property type="entry name" value="HisKA_3"/>
    <property type="match status" value="1"/>
</dbReference>
<dbReference type="GO" id="GO:0046983">
    <property type="term" value="F:protein dimerization activity"/>
    <property type="evidence" value="ECO:0007669"/>
    <property type="project" value="InterPro"/>
</dbReference>
<evidence type="ECO:0000259" key="11">
    <source>
        <dbReference type="Pfam" id="PF02518"/>
    </source>
</evidence>
<evidence type="ECO:0000256" key="6">
    <source>
        <dbReference type="ARBA" id="ARBA00022777"/>
    </source>
</evidence>
<evidence type="ECO:0000256" key="8">
    <source>
        <dbReference type="ARBA" id="ARBA00023012"/>
    </source>
</evidence>
<evidence type="ECO:0000256" key="1">
    <source>
        <dbReference type="ARBA" id="ARBA00000085"/>
    </source>
</evidence>
<dbReference type="InterPro" id="IPR011712">
    <property type="entry name" value="Sig_transdc_His_kin_sub3_dim/P"/>
</dbReference>
<evidence type="ECO:0000256" key="5">
    <source>
        <dbReference type="ARBA" id="ARBA00022741"/>
    </source>
</evidence>
<feature type="transmembrane region" description="Helical" evidence="10">
    <location>
        <begin position="70"/>
        <end position="88"/>
    </location>
</feature>
<dbReference type="InterPro" id="IPR050482">
    <property type="entry name" value="Sensor_HK_TwoCompSys"/>
</dbReference>
<dbReference type="GO" id="GO:0005524">
    <property type="term" value="F:ATP binding"/>
    <property type="evidence" value="ECO:0007669"/>
    <property type="project" value="UniProtKB-KW"/>
</dbReference>
<keyword evidence="10" id="KW-0812">Transmembrane</keyword>
<dbReference type="InterPro" id="IPR036890">
    <property type="entry name" value="HATPase_C_sf"/>
</dbReference>
<evidence type="ECO:0000256" key="9">
    <source>
        <dbReference type="SAM" id="MobiDB-lite"/>
    </source>
</evidence>
<evidence type="ECO:0000256" key="2">
    <source>
        <dbReference type="ARBA" id="ARBA00012438"/>
    </source>
</evidence>
<feature type="transmembrane region" description="Helical" evidence="10">
    <location>
        <begin position="6"/>
        <end position="26"/>
    </location>
</feature>
<comment type="catalytic activity">
    <reaction evidence="1">
        <text>ATP + protein L-histidine = ADP + protein N-phospho-L-histidine.</text>
        <dbReference type="EC" id="2.7.13.3"/>
    </reaction>
</comment>
<dbReference type="Gene3D" id="1.20.5.1930">
    <property type="match status" value="1"/>
</dbReference>
<dbReference type="PANTHER" id="PTHR24421:SF10">
    <property type="entry name" value="NITRATE_NITRITE SENSOR PROTEIN NARQ"/>
    <property type="match status" value="1"/>
</dbReference>
<feature type="domain" description="Histidine kinase/HSP90-like ATPase" evidence="11">
    <location>
        <begin position="228"/>
        <end position="317"/>
    </location>
</feature>
<dbReference type="EC" id="2.7.13.3" evidence="2"/>
<dbReference type="Pfam" id="PF02518">
    <property type="entry name" value="HATPase_c"/>
    <property type="match status" value="1"/>
</dbReference>
<evidence type="ECO:0000259" key="12">
    <source>
        <dbReference type="Pfam" id="PF07730"/>
    </source>
</evidence>
<name>A0A6L9XYU3_9MICO</name>
<keyword evidence="14" id="KW-1185">Reference proteome</keyword>
<keyword evidence="10" id="KW-1133">Transmembrane helix</keyword>
<evidence type="ECO:0000256" key="3">
    <source>
        <dbReference type="ARBA" id="ARBA00022553"/>
    </source>
</evidence>
<reference evidence="13 14" key="1">
    <citation type="journal article" date="2014" name="J. Microbiol.">
        <title>Diaminobutyricibacter tongyongensis gen. nov., sp. nov. and Homoserinibacter gongjuensis gen. nov., sp. nov. belong to the family Microbacteriaceae.</title>
        <authorList>
            <person name="Kim S.J."/>
            <person name="Ahn J.H."/>
            <person name="Weon H.Y."/>
            <person name="Hamada M."/>
            <person name="Suzuki K."/>
            <person name="Kwon S.W."/>
        </authorList>
    </citation>
    <scope>NUCLEOTIDE SEQUENCE [LARGE SCALE GENOMIC DNA]</scope>
    <source>
        <strain evidence="13 14">NBRC 108724</strain>
    </source>
</reference>
<keyword evidence="8" id="KW-0902">Two-component regulatory system</keyword>
<keyword evidence="10" id="KW-0472">Membrane</keyword>
<accession>A0A6L9XYU3</accession>
<dbReference type="GO" id="GO:0016020">
    <property type="term" value="C:membrane"/>
    <property type="evidence" value="ECO:0007669"/>
    <property type="project" value="InterPro"/>
</dbReference>
<dbReference type="CDD" id="cd16917">
    <property type="entry name" value="HATPase_UhpB-NarQ-NarX-like"/>
    <property type="match status" value="1"/>
</dbReference>
<dbReference type="SUPFAM" id="SSF55874">
    <property type="entry name" value="ATPase domain of HSP90 chaperone/DNA topoisomerase II/histidine kinase"/>
    <property type="match status" value="1"/>
</dbReference>
<evidence type="ECO:0000313" key="14">
    <source>
        <dbReference type="Proteomes" id="UP000474967"/>
    </source>
</evidence>
<protein>
    <recommendedName>
        <fullName evidence="2">histidine kinase</fullName>
        <ecNumber evidence="2">2.7.13.3</ecNumber>
    </recommendedName>
</protein>
<dbReference type="PANTHER" id="PTHR24421">
    <property type="entry name" value="NITRATE/NITRITE SENSOR PROTEIN NARX-RELATED"/>
    <property type="match status" value="1"/>
</dbReference>
<dbReference type="GO" id="GO:0000155">
    <property type="term" value="F:phosphorelay sensor kinase activity"/>
    <property type="evidence" value="ECO:0007669"/>
    <property type="project" value="InterPro"/>
</dbReference>
<dbReference type="Proteomes" id="UP000474967">
    <property type="component" value="Unassembled WGS sequence"/>
</dbReference>
<feature type="domain" description="Signal transduction histidine kinase subgroup 3 dimerisation and phosphoacceptor" evidence="12">
    <location>
        <begin position="119"/>
        <end position="184"/>
    </location>
</feature>
<evidence type="ECO:0000256" key="10">
    <source>
        <dbReference type="SAM" id="Phobius"/>
    </source>
</evidence>
<feature type="region of interest" description="Disordered" evidence="9">
    <location>
        <begin position="306"/>
        <end position="330"/>
    </location>
</feature>
<keyword evidence="7" id="KW-0067">ATP-binding</keyword>
<dbReference type="EMBL" id="JAAGWY010000002">
    <property type="protein sequence ID" value="NEN06583.1"/>
    <property type="molecule type" value="Genomic_DNA"/>
</dbReference>
<sequence>MFTLVLVGRDFDFLAALFGLYAVAVYRSTREGWIAYGVVCAVTAVAGITFEVLHGNTDVAPLAAPPINAFFQVIVLALLVVVIAINIGNRRRYLEALIERAGQLARERDQQATIATAAERSRIAREMHDIVSHSLTVMITLADGSAALTATAPERSADAMRQVAETGRSALGDMRRMLGVLSEDDALDAVRQPQPGADDLSSLVETFRGAGLPVRFRTTGTAPDDTGQQLTVYRIVQEALTNVLRYAPAASTVDVVIAYSPSKVTVTVEDDATVHTPAGQGAGRGLLGIRERAGLYGGTVESGPRPAGGWRVHAELPGLSKDGQSMEEHT</sequence>
<feature type="transmembrane region" description="Helical" evidence="10">
    <location>
        <begin position="33"/>
        <end position="50"/>
    </location>
</feature>
<keyword evidence="5" id="KW-0547">Nucleotide-binding</keyword>
<comment type="caution">
    <text evidence="13">The sequence shown here is derived from an EMBL/GenBank/DDBJ whole genome shotgun (WGS) entry which is preliminary data.</text>
</comment>
<dbReference type="InterPro" id="IPR003594">
    <property type="entry name" value="HATPase_dom"/>
</dbReference>
<evidence type="ECO:0000313" key="13">
    <source>
        <dbReference type="EMBL" id="NEN06583.1"/>
    </source>
</evidence>
<dbReference type="AlphaFoldDB" id="A0A6L9XYU3"/>